<sequence>MFYTSLFVKGIASGFENLTVHNFIKFVCRCQVLMGSLYQIQIFIQPNLLNTLIFFSRSTIPSP</sequence>
<gene>
    <name evidence="1" type="ORF">BZL35_00770</name>
</gene>
<name>A0ABX5FD71_9BURK</name>
<organism evidence="1 2">
    <name type="scientific">Candidatus Pandoraea novymonadis</name>
    <dbReference type="NCBI Taxonomy" id="1808959"/>
    <lineage>
        <taxon>Bacteria</taxon>
        <taxon>Pseudomonadati</taxon>
        <taxon>Pseudomonadota</taxon>
        <taxon>Betaproteobacteria</taxon>
        <taxon>Burkholderiales</taxon>
        <taxon>Burkholderiaceae</taxon>
        <taxon>Pandoraea</taxon>
    </lineage>
</organism>
<reference evidence="1 2" key="1">
    <citation type="journal article" date="2017" name="Front. Microbiol.">
        <title>Genome of Ca. Pandoraea novymonadis, an Endosymbiotic Bacterium of the Trypanosomatid Novymonas esmeraldas.</title>
        <authorList>
            <person name="Kostygov A.Y."/>
            <person name="Butenko A."/>
            <person name="Nenarokova A."/>
            <person name="Tashyreva D."/>
            <person name="Flegontov P."/>
            <person name="Lukes J."/>
            <person name="Yurchenko V."/>
        </authorList>
    </citation>
    <scope>NUCLEOTIDE SEQUENCE [LARGE SCALE GENOMIC DNA]</scope>
    <source>
        <strain evidence="1 2">E262</strain>
    </source>
</reference>
<proteinExistence type="predicted"/>
<dbReference type="Proteomes" id="UP000242660">
    <property type="component" value="Unassembled WGS sequence"/>
</dbReference>
<keyword evidence="2" id="KW-1185">Reference proteome</keyword>
<accession>A0ABX5FD71</accession>
<dbReference type="EMBL" id="MUHY01000002">
    <property type="protein sequence ID" value="PSB91728.1"/>
    <property type="molecule type" value="Genomic_DNA"/>
</dbReference>
<comment type="caution">
    <text evidence="1">The sequence shown here is derived from an EMBL/GenBank/DDBJ whole genome shotgun (WGS) entry which is preliminary data.</text>
</comment>
<evidence type="ECO:0000313" key="2">
    <source>
        <dbReference type="Proteomes" id="UP000242660"/>
    </source>
</evidence>
<evidence type="ECO:0000313" key="1">
    <source>
        <dbReference type="EMBL" id="PSB91728.1"/>
    </source>
</evidence>
<protein>
    <submittedName>
        <fullName evidence="1">Uncharacterized protein</fullName>
    </submittedName>
</protein>